<organism evidence="3 4">
    <name type="scientific">Devosia nitrariae</name>
    <dbReference type="NCBI Taxonomy" id="2071872"/>
    <lineage>
        <taxon>Bacteria</taxon>
        <taxon>Pseudomonadati</taxon>
        <taxon>Pseudomonadota</taxon>
        <taxon>Alphaproteobacteria</taxon>
        <taxon>Hyphomicrobiales</taxon>
        <taxon>Devosiaceae</taxon>
        <taxon>Devosia</taxon>
    </lineage>
</organism>
<keyword evidence="1" id="KW-0472">Membrane</keyword>
<evidence type="ECO:0000313" key="4">
    <source>
        <dbReference type="Proteomes" id="UP001156691"/>
    </source>
</evidence>
<proteinExistence type="predicted"/>
<accession>A0ABQ5W334</accession>
<gene>
    <name evidence="3" type="ORF">GCM10010862_15170</name>
</gene>
<dbReference type="RefSeq" id="WP_431307853.1">
    <property type="nucleotide sequence ID" value="NZ_BSNS01000007.1"/>
</dbReference>
<feature type="domain" description="HPP transmembrane region" evidence="2">
    <location>
        <begin position="14"/>
        <end position="163"/>
    </location>
</feature>
<feature type="transmembrane region" description="Helical" evidence="1">
    <location>
        <begin position="134"/>
        <end position="153"/>
    </location>
</feature>
<dbReference type="InterPro" id="IPR007065">
    <property type="entry name" value="HPP"/>
</dbReference>
<dbReference type="EMBL" id="BSNS01000007">
    <property type="protein sequence ID" value="GLQ54258.1"/>
    <property type="molecule type" value="Genomic_DNA"/>
</dbReference>
<comment type="caution">
    <text evidence="3">The sequence shown here is derived from an EMBL/GenBank/DDBJ whole genome shotgun (WGS) entry which is preliminary data.</text>
</comment>
<dbReference type="InterPro" id="IPR058581">
    <property type="entry name" value="TM_HPP"/>
</dbReference>
<protein>
    <submittedName>
        <fullName evidence="3">Membrane protein</fullName>
    </submittedName>
</protein>
<evidence type="ECO:0000313" key="3">
    <source>
        <dbReference type="EMBL" id="GLQ54258.1"/>
    </source>
</evidence>
<keyword evidence="1" id="KW-1133">Transmembrane helix</keyword>
<feature type="transmembrane region" description="Helical" evidence="1">
    <location>
        <begin position="93"/>
        <end position="114"/>
    </location>
</feature>
<name>A0ABQ5W334_9HYPH</name>
<feature type="transmembrane region" description="Helical" evidence="1">
    <location>
        <begin position="25"/>
        <end position="48"/>
    </location>
</feature>
<evidence type="ECO:0000256" key="1">
    <source>
        <dbReference type="SAM" id="Phobius"/>
    </source>
</evidence>
<dbReference type="Proteomes" id="UP001156691">
    <property type="component" value="Unassembled WGS sequence"/>
</dbReference>
<keyword evidence="1" id="KW-0812">Transmembrane</keyword>
<evidence type="ECO:0000259" key="2">
    <source>
        <dbReference type="Pfam" id="PF04982"/>
    </source>
</evidence>
<keyword evidence="4" id="KW-1185">Reference proteome</keyword>
<dbReference type="Pfam" id="PF04982">
    <property type="entry name" value="TM_HPP"/>
    <property type="match status" value="1"/>
</dbReference>
<feature type="transmembrane region" description="Helical" evidence="1">
    <location>
        <begin position="68"/>
        <end position="86"/>
    </location>
</feature>
<dbReference type="PANTHER" id="PTHR33741:SF5">
    <property type="entry name" value="TRANSMEMBRANE PROTEIN DDB_G0269096-RELATED"/>
    <property type="match status" value="1"/>
</dbReference>
<reference evidence="4" key="1">
    <citation type="journal article" date="2019" name="Int. J. Syst. Evol. Microbiol.">
        <title>The Global Catalogue of Microorganisms (GCM) 10K type strain sequencing project: providing services to taxonomists for standard genome sequencing and annotation.</title>
        <authorList>
            <consortium name="The Broad Institute Genomics Platform"/>
            <consortium name="The Broad Institute Genome Sequencing Center for Infectious Disease"/>
            <person name="Wu L."/>
            <person name="Ma J."/>
        </authorList>
    </citation>
    <scope>NUCLEOTIDE SEQUENCE [LARGE SCALE GENOMIC DNA]</scope>
    <source>
        <strain evidence="4">NBRC 112416</strain>
    </source>
</reference>
<dbReference type="PANTHER" id="PTHR33741">
    <property type="entry name" value="TRANSMEMBRANE PROTEIN DDB_G0269096-RELATED"/>
    <property type="match status" value="1"/>
</dbReference>
<sequence>MPPALARYISRHEPRASWRVHLKSTAGAALGVTLVGGVSAWSGLPLLMAPLGPTALVMFAQPHSASAQPVPIFAGYFIGAVFASIMEVAFPGAWWAATLAVGLVMLIMLTARVTHPPAAAVPLVVYSSPIAPQVLFVVMLAACILLTGLAIVWHRTSPRISYPLWQGLEP</sequence>